<dbReference type="InterPro" id="IPR028361">
    <property type="entry name" value="GPI_transamidase"/>
</dbReference>
<accession>A0A975GSS1</accession>
<feature type="transmembrane region" description="Helical" evidence="4">
    <location>
        <begin position="26"/>
        <end position="47"/>
    </location>
</feature>
<dbReference type="Gene3D" id="1.10.1330.10">
    <property type="entry name" value="Dockerin domain"/>
    <property type="match status" value="1"/>
</dbReference>
<keyword evidence="3" id="KW-0732">Signal</keyword>
<dbReference type="Gene3D" id="3.40.50.1460">
    <property type="match status" value="2"/>
</dbReference>
<gene>
    <name evidence="5" type="ORF">dnm_084170</name>
</gene>
<name>A0A975GSS1_9BACT</name>
<dbReference type="KEGG" id="dmm:dnm_084170"/>
<dbReference type="GO" id="GO:0006506">
    <property type="term" value="P:GPI anchor biosynthetic process"/>
    <property type="evidence" value="ECO:0007669"/>
    <property type="project" value="UniProtKB-KW"/>
</dbReference>
<dbReference type="GO" id="GO:0006508">
    <property type="term" value="P:proteolysis"/>
    <property type="evidence" value="ECO:0007669"/>
    <property type="project" value="InterPro"/>
</dbReference>
<keyword evidence="4" id="KW-0812">Transmembrane</keyword>
<evidence type="ECO:0000313" key="6">
    <source>
        <dbReference type="Proteomes" id="UP000663722"/>
    </source>
</evidence>
<dbReference type="GO" id="GO:0000272">
    <property type="term" value="P:polysaccharide catabolic process"/>
    <property type="evidence" value="ECO:0007669"/>
    <property type="project" value="InterPro"/>
</dbReference>
<dbReference type="InterPro" id="IPR001096">
    <property type="entry name" value="Peptidase_C13"/>
</dbReference>
<protein>
    <submittedName>
        <fullName evidence="5">Peptidase C13 family domain-containing protein</fullName>
    </submittedName>
</protein>
<organism evidence="5 6">
    <name type="scientific">Desulfonema magnum</name>
    <dbReference type="NCBI Taxonomy" id="45655"/>
    <lineage>
        <taxon>Bacteria</taxon>
        <taxon>Pseudomonadati</taxon>
        <taxon>Thermodesulfobacteriota</taxon>
        <taxon>Desulfobacteria</taxon>
        <taxon>Desulfobacterales</taxon>
        <taxon>Desulfococcaceae</taxon>
        <taxon>Desulfonema</taxon>
    </lineage>
</organism>
<keyword evidence="6" id="KW-1185">Reference proteome</keyword>
<dbReference type="GO" id="GO:0003923">
    <property type="term" value="F:GPI-anchor transamidase activity"/>
    <property type="evidence" value="ECO:0007669"/>
    <property type="project" value="InterPro"/>
</dbReference>
<dbReference type="SUPFAM" id="SSF63446">
    <property type="entry name" value="Type I dockerin domain"/>
    <property type="match status" value="1"/>
</dbReference>
<reference evidence="5" key="1">
    <citation type="journal article" date="2021" name="Microb. Physiol.">
        <title>Proteogenomic Insights into the Physiology of Marine, Sulfate-Reducing, Filamentous Desulfonema limicola and Desulfonema magnum.</title>
        <authorList>
            <person name="Schnaars V."/>
            <person name="Wohlbrand L."/>
            <person name="Scheve S."/>
            <person name="Hinrichs C."/>
            <person name="Reinhardt R."/>
            <person name="Rabus R."/>
        </authorList>
    </citation>
    <scope>NUCLEOTIDE SEQUENCE</scope>
    <source>
        <strain evidence="5">4be13</strain>
    </source>
</reference>
<dbReference type="EMBL" id="CP061800">
    <property type="protein sequence ID" value="QTA92339.1"/>
    <property type="molecule type" value="Genomic_DNA"/>
</dbReference>
<dbReference type="PANTHER" id="PTHR48067">
    <property type="entry name" value="GPI-ANCHOR TRANSAMIDASE"/>
    <property type="match status" value="1"/>
</dbReference>
<keyword evidence="2" id="KW-0337">GPI-anchor biosynthesis</keyword>
<evidence type="ECO:0000313" key="5">
    <source>
        <dbReference type="EMBL" id="QTA92339.1"/>
    </source>
</evidence>
<dbReference type="Proteomes" id="UP000663722">
    <property type="component" value="Chromosome"/>
</dbReference>
<dbReference type="AlphaFoldDB" id="A0A975GSS1"/>
<dbReference type="GO" id="GO:0016020">
    <property type="term" value="C:membrane"/>
    <property type="evidence" value="ECO:0007669"/>
    <property type="project" value="GOC"/>
</dbReference>
<evidence type="ECO:0000256" key="3">
    <source>
        <dbReference type="ARBA" id="ARBA00022729"/>
    </source>
</evidence>
<keyword evidence="4" id="KW-0472">Membrane</keyword>
<sequence>MHPAANPPSGKYSTEINFMHFEKTHLMYMVLTIFFVFFSSLGMASAWESPAPMPKQDHQIMNDSYKVSGFTRASSVSKAIIVAGGGGTFDDTLWESTQMCANYAYRALLYRGYLKENIYYLSSDTSIDADDNGQPDDVDETATYQNLSDAINIWARRSDNPAHDLMIYMTGHGGNRILQIGSDEVIEARELDSWLDDLQKTMTGRLIFIYDASKSGTFLCKSNDDTGCSEPLMSPPEGKERIVITSASDESAYFMPMGRLPGGLSFSFQFWSGFYYGSELDDAFFFAKDMMEDFQTALLDANGNGIGNDYDDRKLADGIVPGKVRTDEDDPVGLTEPFTDYILDISKAIIVAGGGPYPGNNLWEDTMLCTNYAYDILIERGYSKENICYLSSDKDTDADGNGLSDDVYGDATYENLFQAINTWVKTPDAPVYELLIYITDHGGDGTFRLNPTETLKVEELDKWLDDLQETMPGRLIFIYDACQSGTFLCKTYDSNGRSPECLEPRMRPPEGKERIVITSASDESAYFMPMGKGAGGLSFSFQFWSHIDYGAKLDEAFFFAKDMMGDFQTALLDADGNGIGNEHNDMKLAESITIGKKYKVASDIPVIENVSETQTLQGESDATLWAGPVTDADGISEVWGVITPPGHSAGSADTPVLELPTVKLLDTDDDGIYEGAYEHFNMKGTYTVNIYAADTKDTSSLPKQTQIVQTRAKGADINGNGETDLGDAIMALKVITGISNSVPPLSEDSMALIDVNGDKKIGMEEAIYILRNLAASEPPDK</sequence>
<dbReference type="CDD" id="cd14256">
    <property type="entry name" value="Dockerin_I"/>
    <property type="match status" value="1"/>
</dbReference>
<keyword evidence="4" id="KW-1133">Transmembrane helix</keyword>
<dbReference type="Pfam" id="PF01650">
    <property type="entry name" value="Peptidase_C13"/>
    <property type="match status" value="2"/>
</dbReference>
<evidence type="ECO:0000256" key="1">
    <source>
        <dbReference type="ARBA" id="ARBA00004687"/>
    </source>
</evidence>
<dbReference type="GO" id="GO:0016255">
    <property type="term" value="P:attachment of GPI anchor to protein"/>
    <property type="evidence" value="ECO:0007669"/>
    <property type="project" value="InterPro"/>
</dbReference>
<comment type="pathway">
    <text evidence="1">Glycolipid biosynthesis; glycosylphosphatidylinositol-anchor biosynthesis.</text>
</comment>
<evidence type="ECO:0000256" key="4">
    <source>
        <dbReference type="SAM" id="Phobius"/>
    </source>
</evidence>
<dbReference type="PANTHER" id="PTHR48067:SF1">
    <property type="entry name" value="GPI-ANCHOR TRANSAMIDASE"/>
    <property type="match status" value="1"/>
</dbReference>
<proteinExistence type="predicted"/>
<evidence type="ECO:0000256" key="2">
    <source>
        <dbReference type="ARBA" id="ARBA00022502"/>
    </source>
</evidence>
<dbReference type="InterPro" id="IPR036439">
    <property type="entry name" value="Dockerin_dom_sf"/>
</dbReference>